<dbReference type="CDD" id="cd12797">
    <property type="entry name" value="M23_peptidase"/>
    <property type="match status" value="1"/>
</dbReference>
<dbReference type="AlphaFoldDB" id="A0A6N6N3H6"/>
<feature type="transmembrane region" description="Helical" evidence="2">
    <location>
        <begin position="12"/>
        <end position="30"/>
    </location>
</feature>
<keyword evidence="2" id="KW-0472">Membrane</keyword>
<keyword evidence="2" id="KW-1133">Transmembrane helix</keyword>
<proteinExistence type="predicted"/>
<evidence type="ECO:0000256" key="1">
    <source>
        <dbReference type="ARBA" id="ARBA00022729"/>
    </source>
</evidence>
<comment type="caution">
    <text evidence="4">The sequence shown here is derived from an EMBL/GenBank/DDBJ whole genome shotgun (WGS) entry which is preliminary data.</text>
</comment>
<dbReference type="Pfam" id="PF01551">
    <property type="entry name" value="Peptidase_M23"/>
    <property type="match status" value="1"/>
</dbReference>
<organism evidence="4 5">
    <name type="scientific">Pseudodesulfovibrio senegalensis</name>
    <dbReference type="NCBI Taxonomy" id="1721087"/>
    <lineage>
        <taxon>Bacteria</taxon>
        <taxon>Pseudomonadati</taxon>
        <taxon>Thermodesulfobacteriota</taxon>
        <taxon>Desulfovibrionia</taxon>
        <taxon>Desulfovibrionales</taxon>
        <taxon>Desulfovibrionaceae</taxon>
    </lineage>
</organism>
<dbReference type="Gene3D" id="2.70.70.10">
    <property type="entry name" value="Glucose Permease (Domain IIA)"/>
    <property type="match status" value="1"/>
</dbReference>
<evidence type="ECO:0000313" key="5">
    <source>
        <dbReference type="Proteomes" id="UP000438699"/>
    </source>
</evidence>
<evidence type="ECO:0000313" key="4">
    <source>
        <dbReference type="EMBL" id="KAB1441228.1"/>
    </source>
</evidence>
<dbReference type="PANTHER" id="PTHR21666">
    <property type="entry name" value="PEPTIDASE-RELATED"/>
    <property type="match status" value="1"/>
</dbReference>
<keyword evidence="2" id="KW-0812">Transmembrane</keyword>
<dbReference type="RefSeq" id="WP_151151483.1">
    <property type="nucleotide sequence ID" value="NZ_WAIE01000005.1"/>
</dbReference>
<dbReference type="InterPro" id="IPR011055">
    <property type="entry name" value="Dup_hybrid_motif"/>
</dbReference>
<evidence type="ECO:0000256" key="2">
    <source>
        <dbReference type="SAM" id="Phobius"/>
    </source>
</evidence>
<keyword evidence="1" id="KW-0732">Signal</keyword>
<keyword evidence="5" id="KW-1185">Reference proteome</keyword>
<name>A0A6N6N3H6_9BACT</name>
<feature type="domain" description="M23ase beta-sheet core" evidence="3">
    <location>
        <begin position="330"/>
        <end position="424"/>
    </location>
</feature>
<accession>A0A6N6N3H6</accession>
<sequence>MKKEKKSFPFSIIISVLVLAVMGVGCFMLFRDTTPPAITIQPESETVGLATKFTVTVQDSFSGIKNVEAVLISGNNTIPIFSQKPSRTTQEVQENFTLKKGVIPDGPFTIRVSSRDNSLYPFGRAGKSSISKSFTLDSKPPKIYVMTHTTNINQGGSGLVAFALSENVEKAGIQVGKRFFPAYRQAAEGDKNVYYCLFAMPWDTPPAAFKPLITVADKAGNTASRGFPYHANARHFRADRINLSDAFMERTVPEFSRYDIGNGSPLEQYLTINNKVRTMNRAQLVQLGLDTADEILWKGAFVRLPNAANRARFADQRDYYYKGKKVDHQTHLGIDLASIRQAKVPAANEGIVVFADFHGIYGNCVIIDHGLGLQTLYAHLSSIAVAQNDNVSKGQIIGRTGTSGLAGGDHLHYGVILSGTPVQPIEWWDAHWIKNNITSKLQ</sequence>
<dbReference type="GO" id="GO:0004222">
    <property type="term" value="F:metalloendopeptidase activity"/>
    <property type="evidence" value="ECO:0007669"/>
    <property type="project" value="TreeGrafter"/>
</dbReference>
<reference evidence="4 5" key="1">
    <citation type="journal article" date="2017" name="Int. J. Syst. Evol. Microbiol.">
        <title>Desulfovibrio senegalensis sp. nov., a mesophilic sulfate reducer isolated from marine sediment.</title>
        <authorList>
            <person name="Thioye A."/>
            <person name="Gam Z.B.A."/>
            <person name="Mbengue M."/>
            <person name="Cayol J.L."/>
            <person name="Joseph-Bartoli M."/>
            <person name="Toure-Kane C."/>
            <person name="Labat M."/>
        </authorList>
    </citation>
    <scope>NUCLEOTIDE SEQUENCE [LARGE SCALE GENOMIC DNA]</scope>
    <source>
        <strain evidence="4 5">DSM 101509</strain>
    </source>
</reference>
<dbReference type="PROSITE" id="PS51257">
    <property type="entry name" value="PROKAR_LIPOPROTEIN"/>
    <property type="match status" value="1"/>
</dbReference>
<evidence type="ECO:0000259" key="3">
    <source>
        <dbReference type="Pfam" id="PF01551"/>
    </source>
</evidence>
<dbReference type="OrthoDB" id="9765786at2"/>
<dbReference type="InterPro" id="IPR050570">
    <property type="entry name" value="Cell_wall_metabolism_enzyme"/>
</dbReference>
<dbReference type="InterPro" id="IPR016047">
    <property type="entry name" value="M23ase_b-sheet_dom"/>
</dbReference>
<dbReference type="Proteomes" id="UP000438699">
    <property type="component" value="Unassembled WGS sequence"/>
</dbReference>
<protein>
    <submittedName>
        <fullName evidence="4">M23 family metallopeptidase</fullName>
    </submittedName>
</protein>
<dbReference type="EMBL" id="WAIE01000005">
    <property type="protein sequence ID" value="KAB1441228.1"/>
    <property type="molecule type" value="Genomic_DNA"/>
</dbReference>
<gene>
    <name evidence="4" type="ORF">F8A88_12425</name>
</gene>
<dbReference type="PANTHER" id="PTHR21666:SF289">
    <property type="entry name" value="L-ALA--D-GLU ENDOPEPTIDASE"/>
    <property type="match status" value="1"/>
</dbReference>
<dbReference type="SUPFAM" id="SSF51261">
    <property type="entry name" value="Duplicated hybrid motif"/>
    <property type="match status" value="1"/>
</dbReference>